<sequence>MIRIWLLSPRCVCHPSVPLGQREVSVHCVWIQRELTAVFPGSWFGPVLSSMVHKQCECVQFSSRQRSHS</sequence>
<accession>A0A0E9XB35</accession>
<reference evidence="1" key="1">
    <citation type="submission" date="2014-11" db="EMBL/GenBank/DDBJ databases">
        <authorList>
            <person name="Amaro Gonzalez C."/>
        </authorList>
    </citation>
    <scope>NUCLEOTIDE SEQUENCE</scope>
</reference>
<proteinExistence type="predicted"/>
<organism evidence="1">
    <name type="scientific">Anguilla anguilla</name>
    <name type="common">European freshwater eel</name>
    <name type="synonym">Muraena anguilla</name>
    <dbReference type="NCBI Taxonomy" id="7936"/>
    <lineage>
        <taxon>Eukaryota</taxon>
        <taxon>Metazoa</taxon>
        <taxon>Chordata</taxon>
        <taxon>Craniata</taxon>
        <taxon>Vertebrata</taxon>
        <taxon>Euteleostomi</taxon>
        <taxon>Actinopterygii</taxon>
        <taxon>Neopterygii</taxon>
        <taxon>Teleostei</taxon>
        <taxon>Anguilliformes</taxon>
        <taxon>Anguillidae</taxon>
        <taxon>Anguilla</taxon>
    </lineage>
</organism>
<dbReference type="EMBL" id="GBXM01008748">
    <property type="protein sequence ID" value="JAH99829.1"/>
    <property type="molecule type" value="Transcribed_RNA"/>
</dbReference>
<evidence type="ECO:0000313" key="1">
    <source>
        <dbReference type="EMBL" id="JAH99829.1"/>
    </source>
</evidence>
<dbReference type="AlphaFoldDB" id="A0A0E9XB35"/>
<reference evidence="1" key="2">
    <citation type="journal article" date="2015" name="Fish Shellfish Immunol.">
        <title>Early steps in the European eel (Anguilla anguilla)-Vibrio vulnificus interaction in the gills: Role of the RtxA13 toxin.</title>
        <authorList>
            <person name="Callol A."/>
            <person name="Pajuelo D."/>
            <person name="Ebbesson L."/>
            <person name="Teles M."/>
            <person name="MacKenzie S."/>
            <person name="Amaro C."/>
        </authorList>
    </citation>
    <scope>NUCLEOTIDE SEQUENCE</scope>
</reference>
<name>A0A0E9XB35_ANGAN</name>
<protein>
    <submittedName>
        <fullName evidence="1">Uncharacterized protein</fullName>
    </submittedName>
</protein>